<feature type="transmembrane region" description="Helical" evidence="5">
    <location>
        <begin position="48"/>
        <end position="69"/>
    </location>
</feature>
<feature type="transmembrane region" description="Helical" evidence="5">
    <location>
        <begin position="362"/>
        <end position="387"/>
    </location>
</feature>
<dbReference type="GO" id="GO:0015134">
    <property type="term" value="F:hexuronate transmembrane transporter activity"/>
    <property type="evidence" value="ECO:0007669"/>
    <property type="project" value="TreeGrafter"/>
</dbReference>
<reference evidence="7" key="2">
    <citation type="submission" date="2022-04" db="EMBL/GenBank/DDBJ databases">
        <title>Genomic draft of R. solanacearum strain IPO1609, a phylotype IIB1/biovar 2/race 3 strain isolated from potato in Europe.</title>
        <authorList>
            <person name="Boucher C."/>
            <person name="Carrere S."/>
            <person name="Dossat C."/>
            <person name="Elbaz M."/>
            <person name="Genin S."/>
            <person name="Gouzy J."/>
            <person name="Prior P."/>
            <person name="Segurens B."/>
            <person name="Wincker P."/>
        </authorList>
    </citation>
    <scope>NUCLEOTIDE SEQUENCE</scope>
    <source>
        <strain evidence="7">IPO1609</strain>
    </source>
</reference>
<protein>
    <submittedName>
        <fullName evidence="7">Hexuronate transporter protein</fullName>
    </submittedName>
</protein>
<gene>
    <name evidence="7" type="primary">exuT1</name>
    <name evidence="7" type="ORF">RSIPO_03889</name>
</gene>
<dbReference type="InterPro" id="IPR020846">
    <property type="entry name" value="MFS_dom"/>
</dbReference>
<keyword evidence="3 5" id="KW-1133">Transmembrane helix</keyword>
<dbReference type="PANTHER" id="PTHR11662">
    <property type="entry name" value="SOLUTE CARRIER FAMILY 17"/>
    <property type="match status" value="1"/>
</dbReference>
<evidence type="ECO:0000256" key="4">
    <source>
        <dbReference type="ARBA" id="ARBA00023136"/>
    </source>
</evidence>
<dbReference type="Pfam" id="PF07690">
    <property type="entry name" value="MFS_1"/>
    <property type="match status" value="2"/>
</dbReference>
<proteinExistence type="predicted"/>
<feature type="transmembrane region" description="Helical" evidence="5">
    <location>
        <begin position="165"/>
        <end position="184"/>
    </location>
</feature>
<dbReference type="InterPro" id="IPR050382">
    <property type="entry name" value="MFS_Na/Anion_cotransporter"/>
</dbReference>
<sequence>MNTIKGLRWWMIGLVLTGLIMNYLARNALAAAAPEVNKVLNITTQQYGYIVAAFQAAYMVMQPVAGYVLDMLGTKLGFALFAGAWSVVCILHSTAGNWVSLAVFRAMLGVTEAAGFPSALRATSEWFPAKERSIATGWFNIGSSVGALVAPPLVVWCILHGDWRLAFSAIGALGLVWSVLWFTLYRVPARHPRLSADEHDYIRAGQETPDDRAGTAKPSWKAIVTSRRFWGIAIPRFLSEPAWQTFNFWIPLYMATERHMNLKEIAMFAWLPFLAADVGCVLGGYLAPWYQKRFSTSLITSRKMVMVTGAVCMIGPACIGLATSPYTAIALFCVGGFAHQTLSGALYTLTADVFGKHEVGTAVGLAGMSGFLGGTLFSLAVGALASTIGYNPLFAALALFDIVAAIVMWNVLREPRGPIAMPAGAGAGAGELGAAPRAAGG</sequence>
<feature type="transmembrane region" description="Helical" evidence="5">
    <location>
        <begin position="267"/>
        <end position="290"/>
    </location>
</feature>
<evidence type="ECO:0000256" key="3">
    <source>
        <dbReference type="ARBA" id="ARBA00022989"/>
    </source>
</evidence>
<dbReference type="CDD" id="cd17319">
    <property type="entry name" value="MFS_ExuT_GudP_like"/>
    <property type="match status" value="1"/>
</dbReference>
<accession>A0A7U7PQQ2</accession>
<feature type="transmembrane region" description="Helical" evidence="5">
    <location>
        <begin position="328"/>
        <end position="350"/>
    </location>
</feature>
<dbReference type="PIRSF" id="PIRSF002808">
    <property type="entry name" value="Hexose_phosphate_transp"/>
    <property type="match status" value="1"/>
</dbReference>
<keyword evidence="8" id="KW-1185">Reference proteome</keyword>
<reference evidence="7" key="1">
    <citation type="submission" date="2014-11" db="EMBL/GenBank/DDBJ databases">
        <authorList>
            <person name="Genoscope - CEA"/>
        </authorList>
    </citation>
    <scope>NUCLEOTIDE SEQUENCE</scope>
    <source>
        <strain evidence="7">IPO1609</strain>
    </source>
</reference>
<evidence type="ECO:0000256" key="1">
    <source>
        <dbReference type="ARBA" id="ARBA00004141"/>
    </source>
</evidence>
<name>A0A7U7PQQ2_RALSL</name>
<keyword evidence="4 5" id="KW-0472">Membrane</keyword>
<evidence type="ECO:0000313" key="7">
    <source>
        <dbReference type="EMBL" id="CEJ17185.1"/>
    </source>
</evidence>
<dbReference type="InterPro" id="IPR011701">
    <property type="entry name" value="MFS"/>
</dbReference>
<dbReference type="RefSeq" id="WP_020957772.1">
    <property type="nucleotide sequence ID" value="NZ_LN651281.1"/>
</dbReference>
<dbReference type="PROSITE" id="PS50850">
    <property type="entry name" value="MFS"/>
    <property type="match status" value="1"/>
</dbReference>
<dbReference type="AlphaFoldDB" id="A0A7U7PQQ2"/>
<evidence type="ECO:0000256" key="2">
    <source>
        <dbReference type="ARBA" id="ARBA00022692"/>
    </source>
</evidence>
<dbReference type="EMBL" id="LN651281">
    <property type="protein sequence ID" value="CEJ17185.1"/>
    <property type="molecule type" value="Genomic_DNA"/>
</dbReference>
<dbReference type="GO" id="GO:0016020">
    <property type="term" value="C:membrane"/>
    <property type="evidence" value="ECO:0007669"/>
    <property type="project" value="UniProtKB-SubCell"/>
</dbReference>
<dbReference type="PANTHER" id="PTHR11662:SF285">
    <property type="entry name" value="HEXURONATE TRANSPORTER"/>
    <property type="match status" value="1"/>
</dbReference>
<dbReference type="Gene3D" id="1.20.1250.20">
    <property type="entry name" value="MFS general substrate transporter like domains"/>
    <property type="match status" value="2"/>
</dbReference>
<keyword evidence="2 5" id="KW-0812">Transmembrane</keyword>
<dbReference type="InterPro" id="IPR036259">
    <property type="entry name" value="MFS_trans_sf"/>
</dbReference>
<dbReference type="SUPFAM" id="SSF103473">
    <property type="entry name" value="MFS general substrate transporter"/>
    <property type="match status" value="1"/>
</dbReference>
<feature type="transmembrane region" description="Helical" evidence="5">
    <location>
        <begin position="393"/>
        <end position="412"/>
    </location>
</feature>
<dbReference type="InterPro" id="IPR000849">
    <property type="entry name" value="Sugar_P_transporter"/>
</dbReference>
<feature type="transmembrane region" description="Helical" evidence="5">
    <location>
        <begin position="137"/>
        <end position="158"/>
    </location>
</feature>
<organism evidence="7 8">
    <name type="scientific">Ralstonia solanacearum IPO1609</name>
    <dbReference type="NCBI Taxonomy" id="564066"/>
    <lineage>
        <taxon>Bacteria</taxon>
        <taxon>Pseudomonadati</taxon>
        <taxon>Pseudomonadota</taxon>
        <taxon>Betaproteobacteria</taxon>
        <taxon>Burkholderiales</taxon>
        <taxon>Burkholderiaceae</taxon>
        <taxon>Ralstonia</taxon>
        <taxon>Ralstonia solanacearum species complex</taxon>
    </lineage>
</organism>
<dbReference type="Proteomes" id="UP000053470">
    <property type="component" value="Unassembled WGS sequence"/>
</dbReference>
<comment type="subcellular location">
    <subcellularLocation>
        <location evidence="1">Membrane</location>
        <topology evidence="1">Multi-pass membrane protein</topology>
    </subcellularLocation>
</comment>
<evidence type="ECO:0000313" key="8">
    <source>
        <dbReference type="Proteomes" id="UP000053470"/>
    </source>
</evidence>
<evidence type="ECO:0000256" key="5">
    <source>
        <dbReference type="SAM" id="Phobius"/>
    </source>
</evidence>
<feature type="transmembrane region" description="Helical" evidence="5">
    <location>
        <begin position="76"/>
        <end position="95"/>
    </location>
</feature>
<evidence type="ECO:0000259" key="6">
    <source>
        <dbReference type="PROSITE" id="PS50850"/>
    </source>
</evidence>
<feature type="domain" description="Major facilitator superfamily (MFS) profile" evidence="6">
    <location>
        <begin position="11"/>
        <end position="416"/>
    </location>
</feature>
<feature type="transmembrane region" description="Helical" evidence="5">
    <location>
        <begin position="302"/>
        <end position="322"/>
    </location>
</feature>